<accession>A0M4T6</accession>
<dbReference type="Proteomes" id="UP000000755">
    <property type="component" value="Chromosome"/>
</dbReference>
<evidence type="ECO:0000313" key="2">
    <source>
        <dbReference type="Proteomes" id="UP000000755"/>
    </source>
</evidence>
<name>A0M4T6_CHRFK</name>
<organism evidence="1 2">
    <name type="scientific">Christiangramia forsetii (strain DSM 17595 / CGMCC 1.15422 / KT0803)</name>
    <name type="common">Gramella forsetii</name>
    <dbReference type="NCBI Taxonomy" id="411154"/>
    <lineage>
        <taxon>Bacteria</taxon>
        <taxon>Pseudomonadati</taxon>
        <taxon>Bacteroidota</taxon>
        <taxon>Flavobacteriia</taxon>
        <taxon>Flavobacteriales</taxon>
        <taxon>Flavobacteriaceae</taxon>
        <taxon>Christiangramia</taxon>
    </lineage>
</organism>
<sequence length="50" mass="5986">MLIFDGFFIYVNLIRFFITVSGWVRRILLILTSFSVIIFNWSSHNIKFLS</sequence>
<evidence type="ECO:0000313" key="1">
    <source>
        <dbReference type="EMBL" id="CAL67631.1"/>
    </source>
</evidence>
<dbReference type="KEGG" id="gfo:GFO_2675"/>
<dbReference type="HOGENOM" id="CLU_3118372_0_0_10"/>
<gene>
    <name evidence="1" type="ordered locus">GFO_2675</name>
</gene>
<dbReference type="AlphaFoldDB" id="A0M4T6"/>
<dbReference type="EMBL" id="CU207366">
    <property type="protein sequence ID" value="CAL67631.1"/>
    <property type="molecule type" value="Genomic_DNA"/>
</dbReference>
<protein>
    <submittedName>
        <fullName evidence="1">Uncharacterized protein</fullName>
    </submittedName>
</protein>
<reference evidence="1 2" key="1">
    <citation type="journal article" date="2006" name="Environ. Microbiol.">
        <title>Whole genome analysis of the marine Bacteroidetes'Gramella forsetii' reveals adaptations to degradation of polymeric organic matter.</title>
        <authorList>
            <person name="Bauer M."/>
            <person name="Kube M."/>
            <person name="Teeling H."/>
            <person name="Richter M."/>
            <person name="Lombardot T."/>
            <person name="Allers E."/>
            <person name="Wuerdemann C.A."/>
            <person name="Quast C."/>
            <person name="Kuhl H."/>
            <person name="Knaust F."/>
            <person name="Woebken D."/>
            <person name="Bischof K."/>
            <person name="Mussmann M."/>
            <person name="Choudhuri J.V."/>
            <person name="Meyer F."/>
            <person name="Reinhardt R."/>
            <person name="Amann R.I."/>
            <person name="Gloeckner F.O."/>
        </authorList>
    </citation>
    <scope>NUCLEOTIDE SEQUENCE [LARGE SCALE GENOMIC DNA]</scope>
    <source>
        <strain evidence="1 2">KT0803</strain>
    </source>
</reference>
<proteinExistence type="predicted"/>